<feature type="compositionally biased region" description="Acidic residues" evidence="2">
    <location>
        <begin position="269"/>
        <end position="280"/>
    </location>
</feature>
<keyword evidence="1" id="KW-0862">Zinc</keyword>
<protein>
    <submittedName>
        <fullName evidence="4">Retrovirus-related pol polyprotein from transposon TNT 1-94</fullName>
    </submittedName>
</protein>
<reference evidence="4" key="2">
    <citation type="submission" date="2022-01" db="EMBL/GenBank/DDBJ databases">
        <authorList>
            <person name="Yamashiro T."/>
            <person name="Shiraishi A."/>
            <person name="Satake H."/>
            <person name="Nakayama K."/>
        </authorList>
    </citation>
    <scope>NUCLEOTIDE SEQUENCE</scope>
</reference>
<dbReference type="InterPro" id="IPR036875">
    <property type="entry name" value="Znf_CCHC_sf"/>
</dbReference>
<organism evidence="4 5">
    <name type="scientific">Tanacetum coccineum</name>
    <dbReference type="NCBI Taxonomy" id="301880"/>
    <lineage>
        <taxon>Eukaryota</taxon>
        <taxon>Viridiplantae</taxon>
        <taxon>Streptophyta</taxon>
        <taxon>Embryophyta</taxon>
        <taxon>Tracheophyta</taxon>
        <taxon>Spermatophyta</taxon>
        <taxon>Magnoliopsida</taxon>
        <taxon>eudicotyledons</taxon>
        <taxon>Gunneridae</taxon>
        <taxon>Pentapetalae</taxon>
        <taxon>asterids</taxon>
        <taxon>campanulids</taxon>
        <taxon>Asterales</taxon>
        <taxon>Asteraceae</taxon>
        <taxon>Asteroideae</taxon>
        <taxon>Anthemideae</taxon>
        <taxon>Anthemidinae</taxon>
        <taxon>Tanacetum</taxon>
    </lineage>
</organism>
<feature type="compositionally biased region" description="Polar residues" evidence="2">
    <location>
        <begin position="256"/>
        <end position="268"/>
    </location>
</feature>
<comment type="caution">
    <text evidence="4">The sequence shown here is derived from an EMBL/GenBank/DDBJ whole genome shotgun (WGS) entry which is preliminary data.</text>
</comment>
<dbReference type="InterPro" id="IPR001878">
    <property type="entry name" value="Znf_CCHC"/>
</dbReference>
<accession>A0ABQ5FKY0</accession>
<feature type="compositionally biased region" description="Basic residues" evidence="2">
    <location>
        <begin position="1"/>
        <end position="12"/>
    </location>
</feature>
<evidence type="ECO:0000256" key="1">
    <source>
        <dbReference type="PROSITE-ProRule" id="PRU00047"/>
    </source>
</evidence>
<evidence type="ECO:0000259" key="3">
    <source>
        <dbReference type="PROSITE" id="PS50158"/>
    </source>
</evidence>
<gene>
    <name evidence="4" type="ORF">Tco_1006905</name>
</gene>
<keyword evidence="1" id="KW-0863">Zinc-finger</keyword>
<dbReference type="SMART" id="SM00343">
    <property type="entry name" value="ZnF_C2HC"/>
    <property type="match status" value="1"/>
</dbReference>
<feature type="domain" description="CCHC-type" evidence="3">
    <location>
        <begin position="107"/>
        <end position="122"/>
    </location>
</feature>
<dbReference type="SUPFAM" id="SSF57756">
    <property type="entry name" value="Retrovirus zinc finger-like domains"/>
    <property type="match status" value="1"/>
</dbReference>
<keyword evidence="1" id="KW-0479">Metal-binding</keyword>
<dbReference type="PROSITE" id="PS50158">
    <property type="entry name" value="ZF_CCHC"/>
    <property type="match status" value="1"/>
</dbReference>
<evidence type="ECO:0000313" key="4">
    <source>
        <dbReference type="EMBL" id="GJT63372.1"/>
    </source>
</evidence>
<evidence type="ECO:0000313" key="5">
    <source>
        <dbReference type="Proteomes" id="UP001151760"/>
    </source>
</evidence>
<reference evidence="4" key="1">
    <citation type="journal article" date="2022" name="Int. J. Mol. Sci.">
        <title>Draft Genome of Tanacetum Coccineum: Genomic Comparison of Closely Related Tanacetum-Family Plants.</title>
        <authorList>
            <person name="Yamashiro T."/>
            <person name="Shiraishi A."/>
            <person name="Nakayama K."/>
            <person name="Satake H."/>
        </authorList>
    </citation>
    <scope>NUCLEOTIDE SEQUENCE</scope>
</reference>
<feature type="compositionally biased region" description="Low complexity" evidence="2">
    <location>
        <begin position="18"/>
        <end position="33"/>
    </location>
</feature>
<feature type="region of interest" description="Disordered" evidence="2">
    <location>
        <begin position="1"/>
        <end position="33"/>
    </location>
</feature>
<keyword evidence="5" id="KW-1185">Reference proteome</keyword>
<proteinExistence type="predicted"/>
<dbReference type="Proteomes" id="UP001151760">
    <property type="component" value="Unassembled WGS sequence"/>
</dbReference>
<dbReference type="Pfam" id="PF00098">
    <property type="entry name" value="zf-CCHC"/>
    <property type="match status" value="1"/>
</dbReference>
<feature type="region of interest" description="Disordered" evidence="2">
    <location>
        <begin position="256"/>
        <end position="280"/>
    </location>
</feature>
<sequence>MPKIASKSRKAANNHDPLALLAHSNASSSQSHANSFYSPQLYYVTHSSSVADYENEYQGELQEDSQEDKVTTTMMMVELTYKPRMQVMVEMRVPRTESTSRKANVQCYNCNEKGHYVHDCQKPRVHDAKYFREQMLLAMKDEAESNLKDEENDFMLDSSYGDETLEELIVAVIMMARIQPADDNADSEPSYDAKLAKKAFKERENRYLDDIIDLEEKLSSHDRIVYKMAGLGYKNPERLKKAIAAQPKMYHGEMLHSTNLKIDSPNSEETLEDAEESRLK</sequence>
<name>A0ABQ5FKY0_9ASTR</name>
<dbReference type="EMBL" id="BQNB010017455">
    <property type="protein sequence ID" value="GJT63372.1"/>
    <property type="molecule type" value="Genomic_DNA"/>
</dbReference>
<evidence type="ECO:0000256" key="2">
    <source>
        <dbReference type="SAM" id="MobiDB-lite"/>
    </source>
</evidence>
<dbReference type="Gene3D" id="4.10.60.10">
    <property type="entry name" value="Zinc finger, CCHC-type"/>
    <property type="match status" value="1"/>
</dbReference>